<keyword evidence="2" id="KW-0479">Metal-binding</keyword>
<dbReference type="InterPro" id="IPR001128">
    <property type="entry name" value="Cyt_P450"/>
</dbReference>
<keyword evidence="2" id="KW-0349">Heme</keyword>
<evidence type="ECO:0000313" key="4">
    <source>
        <dbReference type="Proteomes" id="UP001139031"/>
    </source>
</evidence>
<dbReference type="CDD" id="cd20625">
    <property type="entry name" value="CYP164-like"/>
    <property type="match status" value="1"/>
</dbReference>
<dbReference type="SUPFAM" id="SSF48264">
    <property type="entry name" value="Cytochrome P450"/>
    <property type="match status" value="1"/>
</dbReference>
<dbReference type="EMBL" id="JAIRAU010000048">
    <property type="protein sequence ID" value="MBZ5714584.1"/>
    <property type="molecule type" value="Genomic_DNA"/>
</dbReference>
<proteinExistence type="inferred from homology"/>
<gene>
    <name evidence="3" type="ORF">K7C98_35575</name>
</gene>
<protein>
    <submittedName>
        <fullName evidence="3">Cytochrome P450</fullName>
    </submittedName>
</protein>
<organism evidence="3 4">
    <name type="scientific">Nannocystis pusilla</name>
    <dbReference type="NCBI Taxonomy" id="889268"/>
    <lineage>
        <taxon>Bacteria</taxon>
        <taxon>Pseudomonadati</taxon>
        <taxon>Myxococcota</taxon>
        <taxon>Polyangia</taxon>
        <taxon>Nannocystales</taxon>
        <taxon>Nannocystaceae</taxon>
        <taxon>Nannocystis</taxon>
    </lineage>
</organism>
<dbReference type="Proteomes" id="UP001139031">
    <property type="component" value="Unassembled WGS sequence"/>
</dbReference>
<dbReference type="InterPro" id="IPR017972">
    <property type="entry name" value="Cyt_P450_CS"/>
</dbReference>
<evidence type="ECO:0000256" key="1">
    <source>
        <dbReference type="ARBA" id="ARBA00010617"/>
    </source>
</evidence>
<keyword evidence="2" id="KW-0560">Oxidoreductase</keyword>
<dbReference type="PANTHER" id="PTHR46696:SF1">
    <property type="entry name" value="CYTOCHROME P450 YJIB-RELATED"/>
    <property type="match status" value="1"/>
</dbReference>
<evidence type="ECO:0000313" key="3">
    <source>
        <dbReference type="EMBL" id="MBZ5714584.1"/>
    </source>
</evidence>
<reference evidence="3" key="1">
    <citation type="submission" date="2021-08" db="EMBL/GenBank/DDBJ databases">
        <authorList>
            <person name="Stevens D.C."/>
        </authorList>
    </citation>
    <scope>NUCLEOTIDE SEQUENCE</scope>
    <source>
        <strain evidence="3">DSM 53165</strain>
    </source>
</reference>
<dbReference type="Pfam" id="PF00067">
    <property type="entry name" value="p450"/>
    <property type="match status" value="1"/>
</dbReference>
<keyword evidence="2" id="KW-0408">Iron</keyword>
<accession>A0ABS7U222</accession>
<name>A0ABS7U222_9BACT</name>
<comment type="similarity">
    <text evidence="1 2">Belongs to the cytochrome P450 family.</text>
</comment>
<dbReference type="InterPro" id="IPR036396">
    <property type="entry name" value="Cyt_P450_sf"/>
</dbReference>
<dbReference type="InterPro" id="IPR002397">
    <property type="entry name" value="Cyt_P450_B"/>
</dbReference>
<dbReference type="Gene3D" id="1.10.630.10">
    <property type="entry name" value="Cytochrome P450"/>
    <property type="match status" value="1"/>
</dbReference>
<dbReference type="PANTHER" id="PTHR46696">
    <property type="entry name" value="P450, PUTATIVE (EUROFUNG)-RELATED"/>
    <property type="match status" value="1"/>
</dbReference>
<dbReference type="PRINTS" id="PR00359">
    <property type="entry name" value="BP450"/>
</dbReference>
<comment type="caution">
    <text evidence="3">The sequence shown here is derived from an EMBL/GenBank/DDBJ whole genome shotgun (WGS) entry which is preliminary data.</text>
</comment>
<keyword evidence="4" id="KW-1185">Reference proteome</keyword>
<sequence length="402" mass="44390">MHDPLGLYAPENRTDPYPVLARLRREAPLYFAGNEGAGSYIVTRYADVSAGFRDPRLSASRAEAMARRLPPEAREWVAPVTGNLAHWILLRDPPDHTRLRSLLGQAFTPRLIEAWRPRIQQILDELLAAIEPGEVELVHALAGPLPVLVIGDMLGLPPGDRHRLKACSDAIAAFFGAAAMTQALLADARAAILELEDYFRRALAERRAAPRNDLLSALVAAEEQGSVLSEQELLSTCTAILFGGHETTTNLIANTVSTLLRHPDQLERLRAEPGLVASAIEEVLRFECPVSRMGRIARVDFEWHGQQLKAGDRLFLSFAAANRDEAQFPDPDRFDIARADNRHLGFSTGPHYCIGAALGRLEARLTLEALLKKFPRWELLETPVWLDNLTVRGPAALRVALG</sequence>
<keyword evidence="2" id="KW-0503">Monooxygenase</keyword>
<dbReference type="PROSITE" id="PS00086">
    <property type="entry name" value="CYTOCHROME_P450"/>
    <property type="match status" value="1"/>
</dbReference>
<dbReference type="RefSeq" id="WP_224196317.1">
    <property type="nucleotide sequence ID" value="NZ_JAIRAU010000048.1"/>
</dbReference>
<evidence type="ECO:0000256" key="2">
    <source>
        <dbReference type="RuleBase" id="RU000461"/>
    </source>
</evidence>